<dbReference type="GO" id="GO:0046983">
    <property type="term" value="F:protein dimerization activity"/>
    <property type="evidence" value="ECO:0007669"/>
    <property type="project" value="InterPro"/>
</dbReference>
<proteinExistence type="predicted"/>
<protein>
    <recommendedName>
        <fullName evidence="6">DUF659 domain-containing protein</fullName>
    </recommendedName>
</protein>
<dbReference type="InterPro" id="IPR008906">
    <property type="entry name" value="HATC_C_dom"/>
</dbReference>
<dbReference type="Gramene" id="GBG67264">
    <property type="protein sequence ID" value="GBG67264"/>
    <property type="gene ID" value="CBR_g88553"/>
</dbReference>
<feature type="region of interest" description="Disordered" evidence="1">
    <location>
        <begin position="337"/>
        <end position="356"/>
    </location>
</feature>
<dbReference type="OrthoDB" id="1925573at2759"/>
<gene>
    <name evidence="4" type="ORF">CBR_g88553</name>
</gene>
<feature type="compositionally biased region" description="Basic and acidic residues" evidence="1">
    <location>
        <begin position="540"/>
        <end position="571"/>
    </location>
</feature>
<feature type="compositionally biased region" description="Acidic residues" evidence="1">
    <location>
        <begin position="572"/>
        <end position="583"/>
    </location>
</feature>
<evidence type="ECO:0008006" key="6">
    <source>
        <dbReference type="Google" id="ProtNLM"/>
    </source>
</evidence>
<dbReference type="AlphaFoldDB" id="A0A388KB22"/>
<dbReference type="PANTHER" id="PTHR32166:SF123">
    <property type="entry name" value="BED-TYPE DOMAIN-CONTAINING PROTEIN"/>
    <property type="match status" value="1"/>
</dbReference>
<dbReference type="SUPFAM" id="SSF53098">
    <property type="entry name" value="Ribonuclease H-like"/>
    <property type="match status" value="1"/>
</dbReference>
<evidence type="ECO:0000256" key="1">
    <source>
        <dbReference type="SAM" id="MobiDB-lite"/>
    </source>
</evidence>
<dbReference type="InterPro" id="IPR007021">
    <property type="entry name" value="DUF659"/>
</dbReference>
<keyword evidence="5" id="KW-1185">Reference proteome</keyword>
<feature type="compositionally biased region" description="Basic and acidic residues" evidence="1">
    <location>
        <begin position="424"/>
        <end position="433"/>
    </location>
</feature>
<reference evidence="4 5" key="1">
    <citation type="journal article" date="2018" name="Cell">
        <title>The Chara Genome: Secondary Complexity and Implications for Plant Terrestrialization.</title>
        <authorList>
            <person name="Nishiyama T."/>
            <person name="Sakayama H."/>
            <person name="Vries J.D."/>
            <person name="Buschmann H."/>
            <person name="Saint-Marcoux D."/>
            <person name="Ullrich K.K."/>
            <person name="Haas F.B."/>
            <person name="Vanderstraeten L."/>
            <person name="Becker D."/>
            <person name="Lang D."/>
            <person name="Vosolsobe S."/>
            <person name="Rombauts S."/>
            <person name="Wilhelmsson P.K.I."/>
            <person name="Janitza P."/>
            <person name="Kern R."/>
            <person name="Heyl A."/>
            <person name="Rumpler F."/>
            <person name="Villalobos L.I.A.C."/>
            <person name="Clay J.M."/>
            <person name="Skokan R."/>
            <person name="Toyoda A."/>
            <person name="Suzuki Y."/>
            <person name="Kagoshima H."/>
            <person name="Schijlen E."/>
            <person name="Tajeshwar N."/>
            <person name="Catarino B."/>
            <person name="Hetherington A.J."/>
            <person name="Saltykova A."/>
            <person name="Bonnot C."/>
            <person name="Breuninger H."/>
            <person name="Symeonidi A."/>
            <person name="Radhakrishnan G.V."/>
            <person name="Van Nieuwerburgh F."/>
            <person name="Deforce D."/>
            <person name="Chang C."/>
            <person name="Karol K.G."/>
            <person name="Hedrich R."/>
            <person name="Ulvskov P."/>
            <person name="Glockner G."/>
            <person name="Delwiche C.F."/>
            <person name="Petrasek J."/>
            <person name="Van de Peer Y."/>
            <person name="Friml J."/>
            <person name="Beilby M."/>
            <person name="Dolan L."/>
            <person name="Kohara Y."/>
            <person name="Sugano S."/>
            <person name="Fujiyama A."/>
            <person name="Delaux P.-M."/>
            <person name="Quint M."/>
            <person name="TheiBen G."/>
            <person name="Hagemann M."/>
            <person name="Harholt J."/>
            <person name="Dunand C."/>
            <person name="Zachgo S."/>
            <person name="Langdale J."/>
            <person name="Maumus F."/>
            <person name="Straeten D.V.D."/>
            <person name="Gould S.B."/>
            <person name="Rensing S.A."/>
        </authorList>
    </citation>
    <scope>NUCLEOTIDE SEQUENCE [LARGE SCALE GENOMIC DNA]</scope>
    <source>
        <strain evidence="4 5">S276</strain>
    </source>
</reference>
<dbReference type="Pfam" id="PF05699">
    <property type="entry name" value="Dimer_Tnp_hAT"/>
    <property type="match status" value="1"/>
</dbReference>
<dbReference type="InterPro" id="IPR012337">
    <property type="entry name" value="RNaseH-like_sf"/>
</dbReference>
<feature type="compositionally biased region" description="Basic and acidic residues" evidence="1">
    <location>
        <begin position="618"/>
        <end position="637"/>
    </location>
</feature>
<dbReference type="PANTHER" id="PTHR32166">
    <property type="entry name" value="OSJNBA0013A04.12 PROTEIN"/>
    <property type="match status" value="1"/>
</dbReference>
<name>A0A388KB22_CHABU</name>
<comment type="caution">
    <text evidence="4">The sequence shown here is derived from an EMBL/GenBank/DDBJ whole genome shotgun (WGS) entry which is preliminary data.</text>
</comment>
<feature type="region of interest" description="Disordered" evidence="1">
    <location>
        <begin position="414"/>
        <end position="433"/>
    </location>
</feature>
<feature type="domain" description="HAT C-terminal dimerisation" evidence="3">
    <location>
        <begin position="362"/>
        <end position="424"/>
    </location>
</feature>
<feature type="domain" description="DUF659" evidence="2">
    <location>
        <begin position="36"/>
        <end position="175"/>
    </location>
</feature>
<feature type="compositionally biased region" description="Basic and acidic residues" evidence="1">
    <location>
        <begin position="596"/>
        <end position="607"/>
    </location>
</feature>
<feature type="compositionally biased region" description="Basic and acidic residues" evidence="1">
    <location>
        <begin position="649"/>
        <end position="667"/>
    </location>
</feature>
<sequence>MFRAGIAFNFLNIDTTQSLRAVYLEVASARPKVKLPSFNRMRTVMLDVIYLKIQKEVFSLTACWDTSGCTFITDGSTDRRNRPMMNFLAAGEQGAMLVVTVTMTGRKKNATTLARLWEQVTREIGLKCINAICTDNAEVNKKAAQILERRKEKDLLLKDLANLSWIKGTVKTANTIVKFIRNHHATNELMMSIDDTKSLLRPAEVRFGSVYMMLQHLEDREDVLTEMVDGKEAAKWRSLRWSGEKLRRKEDLVYYTVRSESWWPEVKKIVSIMRPVYELLKRMDAKGTSPTNLVEYDELIARRLRNVVLEKVGGEWNSKAHSDIWADLMEFHKEPGKQAHTNLEPGKAPKKRKDEHMWKRVAKDDASRLTPAAWWAAHGGDVPDLQKIAVKVMGMWSTATPAERNWTSMDFVHSKRRNSLSPESSRKKEEEERRIRTMAKAPRGRIPKDLFQSDSSGSSDLEDLVWKGKCWNEFSSEDCSEEGGDSDFELDEAPTVPATTCRQAVDTDVEFLLHPHDDPDEEEAARAKAMADWDAELVEHRMHAQEARRAALPTRRERERNAAQQNKHTDDPANEVDVEDEENIATHTEENVAQQRGDEGQPVDESRAQQGIGVTEPAMERTRPQQEEASEAGKEQPVRGLVYVCRPRPHADQEMGVEEQKQASRPQ</sequence>
<dbReference type="Proteomes" id="UP000265515">
    <property type="component" value="Unassembled WGS sequence"/>
</dbReference>
<accession>A0A388KB22</accession>
<evidence type="ECO:0000313" key="5">
    <source>
        <dbReference type="Proteomes" id="UP000265515"/>
    </source>
</evidence>
<evidence type="ECO:0000259" key="2">
    <source>
        <dbReference type="Pfam" id="PF04937"/>
    </source>
</evidence>
<organism evidence="4 5">
    <name type="scientific">Chara braunii</name>
    <name type="common">Braun's stonewort</name>
    <dbReference type="NCBI Taxonomy" id="69332"/>
    <lineage>
        <taxon>Eukaryota</taxon>
        <taxon>Viridiplantae</taxon>
        <taxon>Streptophyta</taxon>
        <taxon>Charophyceae</taxon>
        <taxon>Charales</taxon>
        <taxon>Characeae</taxon>
        <taxon>Chara</taxon>
    </lineage>
</organism>
<evidence type="ECO:0000259" key="3">
    <source>
        <dbReference type="Pfam" id="PF05699"/>
    </source>
</evidence>
<dbReference type="Pfam" id="PF04937">
    <property type="entry name" value="DUF659"/>
    <property type="match status" value="1"/>
</dbReference>
<dbReference type="EMBL" id="BFEA01000085">
    <property type="protein sequence ID" value="GBG67264.1"/>
    <property type="molecule type" value="Genomic_DNA"/>
</dbReference>
<evidence type="ECO:0000313" key="4">
    <source>
        <dbReference type="EMBL" id="GBG67264.1"/>
    </source>
</evidence>
<feature type="region of interest" description="Disordered" evidence="1">
    <location>
        <begin position="540"/>
        <end position="667"/>
    </location>
</feature>